<dbReference type="GO" id="GO:0005524">
    <property type="term" value="F:ATP binding"/>
    <property type="evidence" value="ECO:0007669"/>
    <property type="project" value="UniProtKB-UniRule"/>
</dbReference>
<dbReference type="RefSeq" id="WP_141447691.1">
    <property type="nucleotide sequence ID" value="NZ_CP041217.1"/>
</dbReference>
<comment type="function">
    <text evidence="8">Nucleotidyltransferase involved in the post-translational modification of proteins. It can catalyze the addition of adenosine monophosphate (AMP) or uridine monophosphate (UMP) to a protein, resulting in modifications known as AMPylation and UMPylation.</text>
</comment>
<evidence type="ECO:0000313" key="9">
    <source>
        <dbReference type="EMBL" id="QDH21144.1"/>
    </source>
</evidence>
<feature type="active site" description="Proton acceptor" evidence="8">
    <location>
        <position position="267"/>
    </location>
</feature>
<feature type="binding site" evidence="8">
    <location>
        <position position="97"/>
    </location>
    <ligand>
        <name>ATP</name>
        <dbReference type="ChEBI" id="CHEBI:30616"/>
    </ligand>
</feature>
<dbReference type="InterPro" id="IPR003846">
    <property type="entry name" value="SelO"/>
</dbReference>
<evidence type="ECO:0000256" key="1">
    <source>
        <dbReference type="ARBA" id="ARBA00009747"/>
    </source>
</evidence>
<organism evidence="9 10">
    <name type="scientific">Saccharibacillus brassicae</name>
    <dbReference type="NCBI Taxonomy" id="2583377"/>
    <lineage>
        <taxon>Bacteria</taxon>
        <taxon>Bacillati</taxon>
        <taxon>Bacillota</taxon>
        <taxon>Bacilli</taxon>
        <taxon>Bacillales</taxon>
        <taxon>Paenibacillaceae</taxon>
        <taxon>Saccharibacillus</taxon>
    </lineage>
</organism>
<dbReference type="GO" id="GO:0030145">
    <property type="term" value="F:manganese ion binding"/>
    <property type="evidence" value="ECO:0007669"/>
    <property type="project" value="UniProtKB-UniRule"/>
</dbReference>
<feature type="binding site" evidence="8">
    <location>
        <position position="94"/>
    </location>
    <ligand>
        <name>ATP</name>
        <dbReference type="ChEBI" id="CHEBI:30616"/>
    </ligand>
</feature>
<protein>
    <recommendedName>
        <fullName evidence="8">Protein nucleotidyltransferase YdiU</fullName>
        <ecNumber evidence="8">2.7.7.-</ecNumber>
    </recommendedName>
    <alternativeName>
        <fullName evidence="8">Protein adenylyltransferase YdiU</fullName>
        <ecNumber evidence="8">2.7.7.108</ecNumber>
    </alternativeName>
    <alternativeName>
        <fullName evidence="8">Protein uridylyltransferase YdiU</fullName>
        <ecNumber evidence="8">2.7.7.-</ecNumber>
    </alternativeName>
</protein>
<feature type="binding site" evidence="8">
    <location>
        <position position="277"/>
    </location>
    <ligand>
        <name>ATP</name>
        <dbReference type="ChEBI" id="CHEBI:30616"/>
    </ligand>
</feature>
<dbReference type="EC" id="2.7.7.108" evidence="8"/>
<dbReference type="KEGG" id="saca:FFV09_09950"/>
<dbReference type="AlphaFoldDB" id="A0A4Y6UVI7"/>
<accession>A0A4Y6UVI7</accession>
<keyword evidence="2 8" id="KW-0808">Transferase</keyword>
<comment type="cofactor">
    <cofactor evidence="8">
        <name>Mg(2+)</name>
        <dbReference type="ChEBI" id="CHEBI:18420"/>
    </cofactor>
    <cofactor evidence="8">
        <name>Mn(2+)</name>
        <dbReference type="ChEBI" id="CHEBI:29035"/>
    </cofactor>
</comment>
<dbReference type="GO" id="GO:0000287">
    <property type="term" value="F:magnesium ion binding"/>
    <property type="evidence" value="ECO:0007669"/>
    <property type="project" value="UniProtKB-UniRule"/>
</dbReference>
<keyword evidence="4 8" id="KW-0479">Metal-binding</keyword>
<evidence type="ECO:0000256" key="5">
    <source>
        <dbReference type="ARBA" id="ARBA00022741"/>
    </source>
</evidence>
<comment type="catalytic activity">
    <reaction evidence="8">
        <text>L-threonyl-[protein] + ATP = 3-O-(5'-adenylyl)-L-threonyl-[protein] + diphosphate</text>
        <dbReference type="Rhea" id="RHEA:54292"/>
        <dbReference type="Rhea" id="RHEA-COMP:11060"/>
        <dbReference type="Rhea" id="RHEA-COMP:13847"/>
        <dbReference type="ChEBI" id="CHEBI:30013"/>
        <dbReference type="ChEBI" id="CHEBI:30616"/>
        <dbReference type="ChEBI" id="CHEBI:33019"/>
        <dbReference type="ChEBI" id="CHEBI:138113"/>
        <dbReference type="EC" id="2.7.7.108"/>
    </reaction>
</comment>
<dbReference type="NCBIfam" id="NF000658">
    <property type="entry name" value="PRK00029.1"/>
    <property type="match status" value="1"/>
</dbReference>
<feature type="binding site" evidence="8">
    <location>
        <position position="129"/>
    </location>
    <ligand>
        <name>ATP</name>
        <dbReference type="ChEBI" id="CHEBI:30616"/>
    </ligand>
</feature>
<evidence type="ECO:0000256" key="3">
    <source>
        <dbReference type="ARBA" id="ARBA00022695"/>
    </source>
</evidence>
<evidence type="ECO:0000256" key="4">
    <source>
        <dbReference type="ARBA" id="ARBA00022723"/>
    </source>
</evidence>
<comment type="catalytic activity">
    <reaction evidence="8">
        <text>L-seryl-[protein] + UTP = O-(5'-uridylyl)-L-seryl-[protein] + diphosphate</text>
        <dbReference type="Rhea" id="RHEA:64604"/>
        <dbReference type="Rhea" id="RHEA-COMP:9863"/>
        <dbReference type="Rhea" id="RHEA-COMP:16635"/>
        <dbReference type="ChEBI" id="CHEBI:29999"/>
        <dbReference type="ChEBI" id="CHEBI:33019"/>
        <dbReference type="ChEBI" id="CHEBI:46398"/>
        <dbReference type="ChEBI" id="CHEBI:156051"/>
    </reaction>
</comment>
<feature type="binding site" evidence="8">
    <location>
        <position position="130"/>
    </location>
    <ligand>
        <name>ATP</name>
        <dbReference type="ChEBI" id="CHEBI:30616"/>
    </ligand>
</feature>
<evidence type="ECO:0000256" key="6">
    <source>
        <dbReference type="ARBA" id="ARBA00022840"/>
    </source>
</evidence>
<feature type="binding site" evidence="8">
    <location>
        <position position="96"/>
    </location>
    <ligand>
        <name>ATP</name>
        <dbReference type="ChEBI" id="CHEBI:30616"/>
    </ligand>
</feature>
<keyword evidence="6 8" id="KW-0067">ATP-binding</keyword>
<dbReference type="HAMAP" id="MF_00692">
    <property type="entry name" value="SelO"/>
    <property type="match status" value="1"/>
</dbReference>
<evidence type="ECO:0000313" key="10">
    <source>
        <dbReference type="Proteomes" id="UP000316968"/>
    </source>
</evidence>
<dbReference type="OrthoDB" id="9773505at2"/>
<gene>
    <name evidence="8" type="primary">ydiU</name>
    <name evidence="8" type="synonym">selO</name>
    <name evidence="9" type="ORF">FFV09_09950</name>
</gene>
<keyword evidence="8" id="KW-0464">Manganese</keyword>
<comment type="catalytic activity">
    <reaction evidence="8">
        <text>L-histidyl-[protein] + UTP = N(tele)-(5'-uridylyl)-L-histidyl-[protein] + diphosphate</text>
        <dbReference type="Rhea" id="RHEA:83891"/>
        <dbReference type="Rhea" id="RHEA-COMP:9745"/>
        <dbReference type="Rhea" id="RHEA-COMP:20239"/>
        <dbReference type="ChEBI" id="CHEBI:29979"/>
        <dbReference type="ChEBI" id="CHEBI:33019"/>
        <dbReference type="ChEBI" id="CHEBI:46398"/>
        <dbReference type="ChEBI" id="CHEBI:233474"/>
    </reaction>
</comment>
<evidence type="ECO:0000256" key="8">
    <source>
        <dbReference type="HAMAP-Rule" id="MF_00692"/>
    </source>
</evidence>
<name>A0A4Y6UVI7_SACBS</name>
<comment type="catalytic activity">
    <reaction evidence="8">
        <text>L-tyrosyl-[protein] + UTP = O-(5'-uridylyl)-L-tyrosyl-[protein] + diphosphate</text>
        <dbReference type="Rhea" id="RHEA:83887"/>
        <dbReference type="Rhea" id="RHEA-COMP:10136"/>
        <dbReference type="Rhea" id="RHEA-COMP:20238"/>
        <dbReference type="ChEBI" id="CHEBI:33019"/>
        <dbReference type="ChEBI" id="CHEBI:46398"/>
        <dbReference type="ChEBI" id="CHEBI:46858"/>
        <dbReference type="ChEBI" id="CHEBI:90602"/>
    </reaction>
</comment>
<feature type="binding site" evidence="8">
    <location>
        <position position="187"/>
    </location>
    <ligand>
        <name>ATP</name>
        <dbReference type="ChEBI" id="CHEBI:30616"/>
    </ligand>
</feature>
<dbReference type="PANTHER" id="PTHR32057">
    <property type="entry name" value="PROTEIN ADENYLYLTRANSFERASE SELO, MITOCHONDRIAL"/>
    <property type="match status" value="1"/>
</dbReference>
<dbReference type="GO" id="GO:0070733">
    <property type="term" value="F:AMPylase activity"/>
    <property type="evidence" value="ECO:0007669"/>
    <property type="project" value="UniProtKB-EC"/>
</dbReference>
<dbReference type="EC" id="2.7.7.-" evidence="8"/>
<dbReference type="EMBL" id="CP041217">
    <property type="protein sequence ID" value="QDH21144.1"/>
    <property type="molecule type" value="Genomic_DNA"/>
</dbReference>
<keyword evidence="7 8" id="KW-0460">Magnesium</keyword>
<keyword evidence="10" id="KW-1185">Reference proteome</keyword>
<sequence length="531" mass="57595">MTDLSANPTAGWNFDNSYAKLPETFYSSLPPVPVRKPEAVILNDALAAELGLNPEWLHGEEAASVFGGNTLPEGAYPLAQAYAGHQFGGFNRLGDGRAVLLGEQLTPGGRRVDIQLKGSGRTPFSRGGDGRAALGPMLREYIISEAMHALNIPTTRSLAVTATGEPIRRETELPGAVLTRTAASHLRVGTFQYAAQWGGPDAVRTLADYAIERHYPEIEAANPVGDPVAGADGERYAAFLSGVVERQAALIAQWMLAGFIHGVMNTDNMTISGESIDYGPCAFLDAYDPATVFSSIDTGGRYAYGNQPPIALWNLTRLAETLIPLLGEDTERAVEIAQGILGRFERLYLDAWFDGMRGKLGLFGREDEDEKLIADLLDLMKAFRADYTNTFVGLTFGLPAFDDEAGNAELDYAGIEAESGEGRPANFPGADALLASGEYRVWRERWQQRLQRQTESRAEAEALMRRSNPAIIPRNHRVEEALAAASSEGDYEPLHRLVAALADPHAHSARQAPYAQLAPDDHAGYRTFCGT</sequence>
<comment type="catalytic activity">
    <reaction evidence="8">
        <text>L-seryl-[protein] + ATP = 3-O-(5'-adenylyl)-L-seryl-[protein] + diphosphate</text>
        <dbReference type="Rhea" id="RHEA:58120"/>
        <dbReference type="Rhea" id="RHEA-COMP:9863"/>
        <dbReference type="Rhea" id="RHEA-COMP:15073"/>
        <dbReference type="ChEBI" id="CHEBI:29999"/>
        <dbReference type="ChEBI" id="CHEBI:30616"/>
        <dbReference type="ChEBI" id="CHEBI:33019"/>
        <dbReference type="ChEBI" id="CHEBI:142516"/>
        <dbReference type="EC" id="2.7.7.108"/>
    </reaction>
</comment>
<comment type="similarity">
    <text evidence="1 8">Belongs to the SELO family.</text>
</comment>
<comment type="catalytic activity">
    <reaction evidence="8">
        <text>L-tyrosyl-[protein] + ATP = O-(5'-adenylyl)-L-tyrosyl-[protein] + diphosphate</text>
        <dbReference type="Rhea" id="RHEA:54288"/>
        <dbReference type="Rhea" id="RHEA-COMP:10136"/>
        <dbReference type="Rhea" id="RHEA-COMP:13846"/>
        <dbReference type="ChEBI" id="CHEBI:30616"/>
        <dbReference type="ChEBI" id="CHEBI:33019"/>
        <dbReference type="ChEBI" id="CHEBI:46858"/>
        <dbReference type="ChEBI" id="CHEBI:83624"/>
        <dbReference type="EC" id="2.7.7.108"/>
    </reaction>
</comment>
<dbReference type="PANTHER" id="PTHR32057:SF14">
    <property type="entry name" value="PROTEIN ADENYLYLTRANSFERASE SELO, MITOCHONDRIAL"/>
    <property type="match status" value="1"/>
</dbReference>
<dbReference type="Pfam" id="PF02696">
    <property type="entry name" value="SelO"/>
    <property type="match status" value="1"/>
</dbReference>
<evidence type="ECO:0000256" key="2">
    <source>
        <dbReference type="ARBA" id="ARBA00022679"/>
    </source>
</evidence>
<keyword evidence="5 8" id="KW-0547">Nucleotide-binding</keyword>
<keyword evidence="3 8" id="KW-0548">Nucleotidyltransferase</keyword>
<evidence type="ECO:0000256" key="7">
    <source>
        <dbReference type="ARBA" id="ARBA00022842"/>
    </source>
</evidence>
<proteinExistence type="inferred from homology"/>
<feature type="binding site" evidence="8">
    <location>
        <position position="268"/>
    </location>
    <ligand>
        <name>Mg(2+)</name>
        <dbReference type="ChEBI" id="CHEBI:18420"/>
    </ligand>
</feature>
<feature type="binding site" evidence="8">
    <location>
        <position position="180"/>
    </location>
    <ligand>
        <name>ATP</name>
        <dbReference type="ChEBI" id="CHEBI:30616"/>
    </ligand>
</feature>
<reference evidence="9 10" key="1">
    <citation type="submission" date="2019-06" db="EMBL/GenBank/DDBJ databases">
        <title>Saccharibacillus brassicae sp. nov., an endophytic bacterium isolated from Chinese cabbage seeds (Brassica pekinensis).</title>
        <authorList>
            <person name="Jiang L."/>
            <person name="Lee J."/>
            <person name="Kim S.W."/>
        </authorList>
    </citation>
    <scope>NUCLEOTIDE SEQUENCE [LARGE SCALE GENOMIC DNA]</scope>
    <source>
        <strain evidence="10">KCTC 43072 / ATSA2</strain>
    </source>
</reference>
<dbReference type="Proteomes" id="UP000316968">
    <property type="component" value="Chromosome"/>
</dbReference>
<feature type="binding site" evidence="8">
    <location>
        <position position="277"/>
    </location>
    <ligand>
        <name>Mg(2+)</name>
        <dbReference type="ChEBI" id="CHEBI:18420"/>
    </ligand>
</feature>
<feature type="binding site" evidence="8">
    <location>
        <position position="117"/>
    </location>
    <ligand>
        <name>ATP</name>
        <dbReference type="ChEBI" id="CHEBI:30616"/>
    </ligand>
</feature>